<sequence length="367" mass="39703">MIGYGDLNKKERERERNGWVVKVSKAEACVFEVRSKGTKLGVSLIRVTSSLKFSGEEISVTDQLNGRPPDELIQVGVPRVLERPASSLDPAADSREAKKAKIDDPARGVGSGACDMDADLVPDPAVLGANLSPVETKAGTNKEVPESNGNGILKQAVSYAQATAAGLNREGWFEDEQSLNTEEVVVLDEDCEISEEEQGLGREDDTEVPNVMNDQDVSKKEMAQAYVRRQHVPGKGIQVEGGRDKDGNRVEIIALDPVMDLDFEENTISQGKGKHVALKIFEKGDSSYFNAKPKAGSVGFKVGKAGKENVLSSLKIRNRSESRSFEKALGVRGFDEDDPGNSRVENAMEEQPAAVGIDVDAEIGMRS</sequence>
<dbReference type="EMBL" id="JBBPBM010000001">
    <property type="protein sequence ID" value="KAK8600004.1"/>
    <property type="molecule type" value="Genomic_DNA"/>
</dbReference>
<feature type="region of interest" description="Disordered" evidence="1">
    <location>
        <begin position="84"/>
        <end position="110"/>
    </location>
</feature>
<comment type="caution">
    <text evidence="2">The sequence shown here is derived from an EMBL/GenBank/DDBJ whole genome shotgun (WGS) entry which is preliminary data.</text>
</comment>
<protein>
    <submittedName>
        <fullName evidence="2">Uncharacterized protein</fullName>
    </submittedName>
</protein>
<accession>A0ABR2GCG8</accession>
<feature type="region of interest" description="Disordered" evidence="1">
    <location>
        <begin position="332"/>
        <end position="352"/>
    </location>
</feature>
<evidence type="ECO:0000256" key="1">
    <source>
        <dbReference type="SAM" id="MobiDB-lite"/>
    </source>
</evidence>
<name>A0ABR2GCG8_9ROSI</name>
<evidence type="ECO:0000313" key="3">
    <source>
        <dbReference type="Proteomes" id="UP001472677"/>
    </source>
</evidence>
<evidence type="ECO:0000313" key="2">
    <source>
        <dbReference type="EMBL" id="KAK8600004.1"/>
    </source>
</evidence>
<keyword evidence="3" id="KW-1185">Reference proteome</keyword>
<proteinExistence type="predicted"/>
<gene>
    <name evidence="2" type="ORF">V6N12_049866</name>
</gene>
<reference evidence="2 3" key="1">
    <citation type="journal article" date="2024" name="G3 (Bethesda)">
        <title>Genome assembly of Hibiscus sabdariffa L. provides insights into metabolisms of medicinal natural products.</title>
        <authorList>
            <person name="Kim T."/>
        </authorList>
    </citation>
    <scope>NUCLEOTIDE SEQUENCE [LARGE SCALE GENOMIC DNA]</scope>
    <source>
        <strain evidence="2">TK-2024</strain>
        <tissue evidence="2">Old leaves</tissue>
    </source>
</reference>
<feature type="compositionally biased region" description="Basic and acidic residues" evidence="1">
    <location>
        <begin position="92"/>
        <end position="106"/>
    </location>
</feature>
<organism evidence="2 3">
    <name type="scientific">Hibiscus sabdariffa</name>
    <name type="common">roselle</name>
    <dbReference type="NCBI Taxonomy" id="183260"/>
    <lineage>
        <taxon>Eukaryota</taxon>
        <taxon>Viridiplantae</taxon>
        <taxon>Streptophyta</taxon>
        <taxon>Embryophyta</taxon>
        <taxon>Tracheophyta</taxon>
        <taxon>Spermatophyta</taxon>
        <taxon>Magnoliopsida</taxon>
        <taxon>eudicotyledons</taxon>
        <taxon>Gunneridae</taxon>
        <taxon>Pentapetalae</taxon>
        <taxon>rosids</taxon>
        <taxon>malvids</taxon>
        <taxon>Malvales</taxon>
        <taxon>Malvaceae</taxon>
        <taxon>Malvoideae</taxon>
        <taxon>Hibiscus</taxon>
    </lineage>
</organism>
<dbReference type="Proteomes" id="UP001472677">
    <property type="component" value="Unassembled WGS sequence"/>
</dbReference>